<dbReference type="Gene3D" id="1.10.4100.10">
    <property type="entry name" value="2-methylcitrate dehydratase PrpD"/>
    <property type="match status" value="1"/>
</dbReference>
<dbReference type="PANTHER" id="PTHR16943">
    <property type="entry name" value="2-METHYLCITRATE DEHYDRATASE-RELATED"/>
    <property type="match status" value="1"/>
</dbReference>
<feature type="domain" description="MmgE/PrpD N-terminal" evidence="2">
    <location>
        <begin position="53"/>
        <end position="196"/>
    </location>
</feature>
<protein>
    <submittedName>
        <fullName evidence="4">MmgE/PrpD family protein</fullName>
    </submittedName>
</protein>
<comment type="caution">
    <text evidence="4">The sequence shown here is derived from an EMBL/GenBank/DDBJ whole genome shotgun (WGS) entry which is preliminary data.</text>
</comment>
<dbReference type="RefSeq" id="WP_037800705.1">
    <property type="nucleotide sequence ID" value="NZ_JBHSPX010000004.1"/>
</dbReference>
<accession>A0ABW1MJZ9</accession>
<feature type="domain" description="MmgE/PrpD C-terminal" evidence="3">
    <location>
        <begin position="225"/>
        <end position="374"/>
    </location>
</feature>
<evidence type="ECO:0000256" key="1">
    <source>
        <dbReference type="ARBA" id="ARBA00006174"/>
    </source>
</evidence>
<comment type="similarity">
    <text evidence="1">Belongs to the PrpD family.</text>
</comment>
<evidence type="ECO:0000259" key="2">
    <source>
        <dbReference type="Pfam" id="PF03972"/>
    </source>
</evidence>
<dbReference type="SUPFAM" id="SSF103378">
    <property type="entry name" value="2-methylcitrate dehydratase PrpD"/>
    <property type="match status" value="1"/>
</dbReference>
<organism evidence="4 5">
    <name type="scientific">Streptomyces ochraceiscleroticus</name>
    <dbReference type="NCBI Taxonomy" id="47761"/>
    <lineage>
        <taxon>Bacteria</taxon>
        <taxon>Bacillati</taxon>
        <taxon>Actinomycetota</taxon>
        <taxon>Actinomycetes</taxon>
        <taxon>Kitasatosporales</taxon>
        <taxon>Streptomycetaceae</taxon>
        <taxon>Streptomyces</taxon>
    </lineage>
</organism>
<dbReference type="InterPro" id="IPR042188">
    <property type="entry name" value="MmgE/PrpD_sf_2"/>
</dbReference>
<dbReference type="InterPro" id="IPR045336">
    <property type="entry name" value="MmgE_PrpD_N"/>
</dbReference>
<dbReference type="Pfam" id="PF03972">
    <property type="entry name" value="MmgE_PrpD_N"/>
    <property type="match status" value="1"/>
</dbReference>
<dbReference type="EMBL" id="JBHSPX010000004">
    <property type="protein sequence ID" value="MFC6063412.1"/>
    <property type="molecule type" value="Genomic_DNA"/>
</dbReference>
<keyword evidence="5" id="KW-1185">Reference proteome</keyword>
<dbReference type="Proteomes" id="UP001596139">
    <property type="component" value="Unassembled WGS sequence"/>
</dbReference>
<proteinExistence type="inferred from homology"/>
<dbReference type="Gene3D" id="3.30.1330.120">
    <property type="entry name" value="2-methylcitrate dehydratase PrpD"/>
    <property type="match status" value="1"/>
</dbReference>
<dbReference type="InterPro" id="IPR005656">
    <property type="entry name" value="MmgE_PrpD"/>
</dbReference>
<evidence type="ECO:0000313" key="5">
    <source>
        <dbReference type="Proteomes" id="UP001596139"/>
    </source>
</evidence>
<evidence type="ECO:0000313" key="4">
    <source>
        <dbReference type="EMBL" id="MFC6063412.1"/>
    </source>
</evidence>
<sequence>MTAARALAQWAHDHRADPDDLALAGRALADTVAVALAARAHPLQPITAPLPDAARWAAMAHVLDFDDLHIESTTHISVVTVPAVLATGGDARAYLAGAGVMARLGAMLGWDHYASGWHATCTAGAPAAAIAAGVALGLGPEQLATAMALAVPAAGGVQEAFGTHSKSLQVGFAADAGVRAARLAQAGATADPRALDAWLTRVGGTPATEIPAAPAVPGGLAIKMYPCCYAMQRPIAALREIRDKADGELTGVTVTTPAGTVHPLLHDRPATGLEGKFSMPYAVATALLDAYPGFDSFTDEAVNRPEAQRLIGRVTVDRRPGETTTLLDGEVALRLDFADGTALHSALALPPGSPQRPPTDDELRAKFAACGPDVPDLLAGITWEGAAELMRTAFPATTGRTDKES</sequence>
<dbReference type="Pfam" id="PF19305">
    <property type="entry name" value="MmgE_PrpD_C"/>
    <property type="match status" value="1"/>
</dbReference>
<dbReference type="InterPro" id="IPR036148">
    <property type="entry name" value="MmgE/PrpD_sf"/>
</dbReference>
<gene>
    <name evidence="4" type="ORF">ACFP4F_12725</name>
</gene>
<dbReference type="InterPro" id="IPR042183">
    <property type="entry name" value="MmgE/PrpD_sf_1"/>
</dbReference>
<reference evidence="5" key="1">
    <citation type="journal article" date="2019" name="Int. J. Syst. Evol. Microbiol.">
        <title>The Global Catalogue of Microorganisms (GCM) 10K type strain sequencing project: providing services to taxonomists for standard genome sequencing and annotation.</title>
        <authorList>
            <consortium name="The Broad Institute Genomics Platform"/>
            <consortium name="The Broad Institute Genome Sequencing Center for Infectious Disease"/>
            <person name="Wu L."/>
            <person name="Ma J."/>
        </authorList>
    </citation>
    <scope>NUCLEOTIDE SEQUENCE [LARGE SCALE GENOMIC DNA]</scope>
    <source>
        <strain evidence="5">CGMCC 1.15180</strain>
    </source>
</reference>
<dbReference type="PANTHER" id="PTHR16943:SF8">
    <property type="entry name" value="2-METHYLCITRATE DEHYDRATASE"/>
    <property type="match status" value="1"/>
</dbReference>
<evidence type="ECO:0000259" key="3">
    <source>
        <dbReference type="Pfam" id="PF19305"/>
    </source>
</evidence>
<dbReference type="InterPro" id="IPR045337">
    <property type="entry name" value="MmgE_PrpD_C"/>
</dbReference>
<name>A0ABW1MJZ9_9ACTN</name>